<dbReference type="GO" id="GO:0034338">
    <property type="term" value="F:short-chain carboxylesterase activity"/>
    <property type="evidence" value="ECO:0007669"/>
    <property type="project" value="TreeGrafter"/>
</dbReference>
<dbReference type="GO" id="GO:0047372">
    <property type="term" value="F:monoacylglycerol lipase activity"/>
    <property type="evidence" value="ECO:0007669"/>
    <property type="project" value="TreeGrafter"/>
</dbReference>
<protein>
    <submittedName>
        <fullName evidence="4">Alpha/beta hydrolase</fullName>
    </submittedName>
</protein>
<dbReference type="Gene3D" id="3.40.50.1820">
    <property type="entry name" value="alpha/beta hydrolase"/>
    <property type="match status" value="1"/>
</dbReference>
<feature type="active site" description="Charge relay system" evidence="2">
    <location>
        <position position="301"/>
    </location>
</feature>
<feature type="active site" description="Charge relay system" evidence="2">
    <location>
        <position position="143"/>
    </location>
</feature>
<reference evidence="4" key="2">
    <citation type="journal article" date="2021" name="PeerJ">
        <title>Extensive microbial diversity within the chicken gut microbiome revealed by metagenomics and culture.</title>
        <authorList>
            <person name="Gilroy R."/>
            <person name="Ravi A."/>
            <person name="Getino M."/>
            <person name="Pursley I."/>
            <person name="Horton D.L."/>
            <person name="Alikhan N.F."/>
            <person name="Baker D."/>
            <person name="Gharbi K."/>
            <person name="Hall N."/>
            <person name="Watson M."/>
            <person name="Adriaenssens E.M."/>
            <person name="Foster-Nyarko E."/>
            <person name="Jarju S."/>
            <person name="Secka A."/>
            <person name="Antonio M."/>
            <person name="Oren A."/>
            <person name="Chaudhuri R.R."/>
            <person name="La Ragione R."/>
            <person name="Hildebrand F."/>
            <person name="Pallen M.J."/>
        </authorList>
    </citation>
    <scope>NUCLEOTIDE SEQUENCE</scope>
    <source>
        <strain evidence="4">7463</strain>
    </source>
</reference>
<sequence>MPLVRPDYKAPRWLAGAQIQTIFAAKVCKKPHVVYRRERWETPDNDFTDVDWATPETADPAAPIVVHFHGLEGSSRSHYALALMHETVTRGWRGCVPIFRSCSGELNRSIKTYHAGDIDQVQWVLETVRSRYPQAPIYTVGVSLGGNQVALFCGKRAQTAKKLLTAAVAVGAPMDLVAGSNLLRFGFNRLYSKMFLDTLIPKVLKKCELLPEMRQLVDEEAIKKCTNFYDFDSLYTAPVHGFKSAMDYWTKASAKPWLKYVEVPLLLLNAKNDPFQPEWALPTLSDVSDNVWLDQPEEGGHIGFPTGNPPGRIDYLPKRIFRFFLQRQ</sequence>
<dbReference type="PIRSF" id="PIRSF005211">
    <property type="entry name" value="Ab_hydro_YheT"/>
    <property type="match status" value="1"/>
</dbReference>
<name>A0A9D1IIA7_9BURK</name>
<comment type="caution">
    <text evidence="4">The sequence shown here is derived from an EMBL/GenBank/DDBJ whole genome shotgun (WGS) entry which is preliminary data.</text>
</comment>
<evidence type="ECO:0000313" key="4">
    <source>
        <dbReference type="EMBL" id="HIU37853.1"/>
    </source>
</evidence>
<dbReference type="InterPro" id="IPR012020">
    <property type="entry name" value="ABHD4"/>
</dbReference>
<proteinExistence type="inferred from homology"/>
<feature type="active site" description="Charge relay system" evidence="2">
    <location>
        <position position="273"/>
    </location>
</feature>
<keyword evidence="4" id="KW-0378">Hydrolase</keyword>
<accession>A0A9D1IIA7</accession>
<dbReference type="SUPFAM" id="SSF53474">
    <property type="entry name" value="alpha/beta-Hydrolases"/>
    <property type="match status" value="1"/>
</dbReference>
<dbReference type="EMBL" id="DVMY01000096">
    <property type="protein sequence ID" value="HIU37853.1"/>
    <property type="molecule type" value="Genomic_DNA"/>
</dbReference>
<dbReference type="Pfam" id="PF00561">
    <property type="entry name" value="Abhydrolase_1"/>
    <property type="match status" value="1"/>
</dbReference>
<evidence type="ECO:0000256" key="1">
    <source>
        <dbReference type="ARBA" id="ARBA00010884"/>
    </source>
</evidence>
<dbReference type="InterPro" id="IPR000073">
    <property type="entry name" value="AB_hydrolase_1"/>
</dbReference>
<dbReference type="Proteomes" id="UP000824083">
    <property type="component" value="Unassembled WGS sequence"/>
</dbReference>
<dbReference type="PANTHER" id="PTHR10794:SF94">
    <property type="entry name" value="ESTERASE YHET-RELATED"/>
    <property type="match status" value="1"/>
</dbReference>
<gene>
    <name evidence="4" type="ORF">IAC56_06230</name>
</gene>
<evidence type="ECO:0000259" key="3">
    <source>
        <dbReference type="Pfam" id="PF00561"/>
    </source>
</evidence>
<evidence type="ECO:0000313" key="5">
    <source>
        <dbReference type="Proteomes" id="UP000824083"/>
    </source>
</evidence>
<organism evidence="4 5">
    <name type="scientific">Candidatus Aphodousia faecigallinarum</name>
    <dbReference type="NCBI Taxonomy" id="2840677"/>
    <lineage>
        <taxon>Bacteria</taxon>
        <taxon>Pseudomonadati</taxon>
        <taxon>Pseudomonadota</taxon>
        <taxon>Betaproteobacteria</taxon>
        <taxon>Burkholderiales</taxon>
        <taxon>Sutterellaceae</taxon>
        <taxon>Sutterellaceae incertae sedis</taxon>
        <taxon>Candidatus Aphodousia</taxon>
    </lineage>
</organism>
<reference evidence="4" key="1">
    <citation type="submission" date="2020-10" db="EMBL/GenBank/DDBJ databases">
        <authorList>
            <person name="Gilroy R."/>
        </authorList>
    </citation>
    <scope>NUCLEOTIDE SEQUENCE</scope>
    <source>
        <strain evidence="4">7463</strain>
    </source>
</reference>
<comment type="similarity">
    <text evidence="1">Belongs to the AB hydrolase superfamily. AB hydrolase 4 family.</text>
</comment>
<dbReference type="AlphaFoldDB" id="A0A9D1IIA7"/>
<evidence type="ECO:0000256" key="2">
    <source>
        <dbReference type="PIRSR" id="PIRSR005211-1"/>
    </source>
</evidence>
<dbReference type="InterPro" id="IPR029058">
    <property type="entry name" value="AB_hydrolase_fold"/>
</dbReference>
<dbReference type="InterPro" id="IPR050960">
    <property type="entry name" value="AB_hydrolase_4_sf"/>
</dbReference>
<dbReference type="PANTHER" id="PTHR10794">
    <property type="entry name" value="ABHYDROLASE DOMAIN-CONTAINING PROTEIN"/>
    <property type="match status" value="1"/>
</dbReference>
<feature type="domain" description="AB hydrolase-1" evidence="3">
    <location>
        <begin position="63"/>
        <end position="304"/>
    </location>
</feature>